<gene>
    <name evidence="2" type="ORF">COX60_01515</name>
</gene>
<evidence type="ECO:0000313" key="3">
    <source>
        <dbReference type="Proteomes" id="UP000230137"/>
    </source>
</evidence>
<dbReference type="NCBIfam" id="TIGR02532">
    <property type="entry name" value="IV_pilin_GFxxxE"/>
    <property type="match status" value="1"/>
</dbReference>
<dbReference type="Proteomes" id="UP000230137">
    <property type="component" value="Unassembled WGS sequence"/>
</dbReference>
<comment type="caution">
    <text evidence="2">The sequence shown here is derived from an EMBL/GenBank/DDBJ whole genome shotgun (WGS) entry which is preliminary data.</text>
</comment>
<dbReference type="Pfam" id="PF07963">
    <property type="entry name" value="N_methyl"/>
    <property type="match status" value="1"/>
</dbReference>
<protein>
    <recommendedName>
        <fullName evidence="4">Type II secretion system protein J</fullName>
    </recommendedName>
</protein>
<name>A0A2M7W443_9BACT</name>
<dbReference type="InterPro" id="IPR012902">
    <property type="entry name" value="N_methyl_site"/>
</dbReference>
<keyword evidence="1" id="KW-0472">Membrane</keyword>
<reference evidence="3" key="1">
    <citation type="submission" date="2017-09" db="EMBL/GenBank/DDBJ databases">
        <title>Depth-based differentiation of microbial function through sediment-hosted aquifers and enrichment of novel symbionts in the deep terrestrial subsurface.</title>
        <authorList>
            <person name="Probst A.J."/>
            <person name="Ladd B."/>
            <person name="Jarett J.K."/>
            <person name="Geller-Mcgrath D.E."/>
            <person name="Sieber C.M.K."/>
            <person name="Emerson J.B."/>
            <person name="Anantharaman K."/>
            <person name="Thomas B.C."/>
            <person name="Malmstrom R."/>
            <person name="Stieglmeier M."/>
            <person name="Klingl A."/>
            <person name="Woyke T."/>
            <person name="Ryan C.M."/>
            <person name="Banfield J.F."/>
        </authorList>
    </citation>
    <scope>NUCLEOTIDE SEQUENCE [LARGE SCALE GENOMIC DNA]</scope>
</reference>
<accession>A0A2M7W443</accession>
<evidence type="ECO:0008006" key="4">
    <source>
        <dbReference type="Google" id="ProtNLM"/>
    </source>
</evidence>
<evidence type="ECO:0000256" key="1">
    <source>
        <dbReference type="SAM" id="Phobius"/>
    </source>
</evidence>
<dbReference type="AlphaFoldDB" id="A0A2M7W443"/>
<evidence type="ECO:0000313" key="2">
    <source>
        <dbReference type="EMBL" id="PJA20452.1"/>
    </source>
</evidence>
<sequence length="197" mass="22195">MNKVFRNKKRNGFTLVEVLVAMTIFSMVVVMSATTFTSSSNVNRKISGSSLIQEKISVFLDQMLSEIRQAKYAYFETDSSKNRLTIIMPDPNLPNNEITKIYQVNKTSGKITGITVKKNSETTQDIDMNGVEIKEFVFSGNPVSNGIDGSVNNEKTIINYPFIRVNAIFASSIDKTVPDYEINTIMTLRNFKKDYSD</sequence>
<dbReference type="EMBL" id="PFQF01000027">
    <property type="protein sequence ID" value="PJA20452.1"/>
    <property type="molecule type" value="Genomic_DNA"/>
</dbReference>
<keyword evidence="1" id="KW-0812">Transmembrane</keyword>
<keyword evidence="1" id="KW-1133">Transmembrane helix</keyword>
<organism evidence="2 3">
    <name type="scientific">Candidatus Berkelbacteria bacterium CG_4_10_14_0_2_um_filter_35_9_33_12</name>
    <dbReference type="NCBI Taxonomy" id="1974499"/>
    <lineage>
        <taxon>Bacteria</taxon>
        <taxon>Candidatus Berkelbacteria</taxon>
    </lineage>
</organism>
<proteinExistence type="predicted"/>
<feature type="transmembrane region" description="Helical" evidence="1">
    <location>
        <begin position="12"/>
        <end position="36"/>
    </location>
</feature>